<proteinExistence type="predicted"/>
<name>A0AAV4M2Z3_BABCB</name>
<feature type="region of interest" description="Disordered" evidence="1">
    <location>
        <begin position="819"/>
        <end position="932"/>
    </location>
</feature>
<feature type="compositionally biased region" description="Gly residues" evidence="1">
    <location>
        <begin position="861"/>
        <end position="872"/>
    </location>
</feature>
<feature type="region of interest" description="Disordered" evidence="1">
    <location>
        <begin position="409"/>
        <end position="437"/>
    </location>
</feature>
<dbReference type="AlphaFoldDB" id="A0AAV4M2Z3"/>
<feature type="compositionally biased region" description="Basic and acidic residues" evidence="1">
    <location>
        <begin position="846"/>
        <end position="858"/>
    </location>
</feature>
<feature type="compositionally biased region" description="Basic and acidic residues" evidence="1">
    <location>
        <begin position="887"/>
        <end position="913"/>
    </location>
</feature>
<reference evidence="2 3" key="1">
    <citation type="submission" date="2021-06" db="EMBL/GenBank/DDBJ databases">
        <title>Genome sequence of Babesia caballi.</title>
        <authorList>
            <person name="Yamagishi J."/>
            <person name="Kidaka T."/>
            <person name="Ochi A."/>
        </authorList>
    </citation>
    <scope>NUCLEOTIDE SEQUENCE [LARGE SCALE GENOMIC DNA]</scope>
    <source>
        <strain evidence="2">USDA-D6B2</strain>
    </source>
</reference>
<dbReference type="RefSeq" id="XP_067718309.1">
    <property type="nucleotide sequence ID" value="XM_067862208.1"/>
</dbReference>
<sequence>MSPFSNVSEPTSLKTALDFAGALKHHWSSLQSRVGNTIDGSVQDISENFNVSTNLNRLLENLELLRAKLVNQYQNFGRYDNLSPSSNFLATTVSEFLPKLYCTLSYFDFNVNGKDCGGGEWVKENCRSGNFRSWLQASNGILSASSSKAAIWPGGFREVELQCTDVNGIKNELNGCVGDACPEFPILLSAILFYNPSFPALSATALVFVKEFCFIVCGDDTQDEEDEEEEEDEAEEEESRAQLHKTFRVRYETKFPEYVALKQCCESVKSSIELLIGKGSGKDENVLLHIPRNSHKLYEKKLQSDNFDKYIEWLAENLKSFITNLQQMHSDCKTWNPSDMSKGNSAGPFPYGFGFPKSGSWKQEEVQSTIIKLIGDNSNTGLKKLHSFVTTLKSLRELSGSFGSGIASTWNTGSSEPESDGPRKPASSGSASVPPPKSLKDALDFAGALLKNSSNIKDLVGKELEDRVAKTLGLRTAPKSVAGNDDSTTISQNFEKVLDNLKELRKLIVDDSHQGSFGSYDSLKRSSHDISCVELCVKSILAIMPRLYATLNFLYFKVEDHNDQMGGSGWMDQTCNGSDGLGTWFKGKTEMPSASDSNTKLLSGGYNASILSKKRGSDLEATLQKLVSDSGGGDGKCLHHLLLDVVTVTESSPCNTATQLATLAALCDASSSTFRKEVSKNGSIDGVFKTVIDILKLFAPCNDGEDNALLVSLFDGSPLKYSTVFNAEAFNGYMEWLNRDLDRLIASLKSLSTASANWSAQALHKAEFSGPFGYGFSFSEQWDMQWKSEVQRRIPSAVDRLTNVLTQLTDVLKKSFNHSESYEHSSSEAGSSGTGTASGGVGGIGEGRHTEPQPRRETQGAGVGGRGGGDGGAQTYSSSTTTAVSDSGRHESPSPQDSRDDKSETGEQGHRGDISASSSAASTTPPSSSAGAITGTLTTVVFGGGAAAVYFNVGGVCTILKGILGLH</sequence>
<comment type="caution">
    <text evidence="2">The sequence shown here is derived from an EMBL/GenBank/DDBJ whole genome shotgun (WGS) entry which is preliminary data.</text>
</comment>
<gene>
    <name evidence="2" type="ORF">BcabD6B2_56760</name>
</gene>
<dbReference type="EMBL" id="BPLF01000006">
    <property type="protein sequence ID" value="GIX66240.1"/>
    <property type="molecule type" value="Genomic_DNA"/>
</dbReference>
<dbReference type="Proteomes" id="UP001497744">
    <property type="component" value="Unassembled WGS sequence"/>
</dbReference>
<keyword evidence="3" id="KW-1185">Reference proteome</keyword>
<dbReference type="GeneID" id="94197721"/>
<feature type="compositionally biased region" description="Gly residues" evidence="1">
    <location>
        <begin position="832"/>
        <end position="845"/>
    </location>
</feature>
<evidence type="ECO:0000313" key="2">
    <source>
        <dbReference type="EMBL" id="GIX66240.1"/>
    </source>
</evidence>
<protein>
    <submittedName>
        <fullName evidence="2">Secreted antigen 1</fullName>
    </submittedName>
</protein>
<feature type="compositionally biased region" description="Polar residues" evidence="1">
    <location>
        <begin position="874"/>
        <end position="885"/>
    </location>
</feature>
<organism evidence="2 3">
    <name type="scientific">Babesia caballi</name>
    <dbReference type="NCBI Taxonomy" id="5871"/>
    <lineage>
        <taxon>Eukaryota</taxon>
        <taxon>Sar</taxon>
        <taxon>Alveolata</taxon>
        <taxon>Apicomplexa</taxon>
        <taxon>Aconoidasida</taxon>
        <taxon>Piroplasmida</taxon>
        <taxon>Babesiidae</taxon>
        <taxon>Babesia</taxon>
    </lineage>
</organism>
<accession>A0AAV4M2Z3</accession>
<evidence type="ECO:0000313" key="3">
    <source>
        <dbReference type="Proteomes" id="UP001497744"/>
    </source>
</evidence>
<feature type="compositionally biased region" description="Low complexity" evidence="1">
    <location>
        <begin position="915"/>
        <end position="932"/>
    </location>
</feature>
<evidence type="ECO:0000256" key="1">
    <source>
        <dbReference type="SAM" id="MobiDB-lite"/>
    </source>
</evidence>